<gene>
    <name evidence="2" type="ORF">OESDEN_16482</name>
</gene>
<dbReference type="Proteomes" id="UP000053660">
    <property type="component" value="Unassembled WGS sequence"/>
</dbReference>
<organism evidence="2 3">
    <name type="scientific">Oesophagostomum dentatum</name>
    <name type="common">Nodular worm</name>
    <dbReference type="NCBI Taxonomy" id="61180"/>
    <lineage>
        <taxon>Eukaryota</taxon>
        <taxon>Metazoa</taxon>
        <taxon>Ecdysozoa</taxon>
        <taxon>Nematoda</taxon>
        <taxon>Chromadorea</taxon>
        <taxon>Rhabditida</taxon>
        <taxon>Rhabditina</taxon>
        <taxon>Rhabditomorpha</taxon>
        <taxon>Strongyloidea</taxon>
        <taxon>Strongylidae</taxon>
        <taxon>Oesophagostomum</taxon>
    </lineage>
</organism>
<name>A0A0B1SFV6_OESDE</name>
<dbReference type="InterPro" id="IPR019425">
    <property type="entry name" value="7TM_GPCR_serpentine_rcpt_Srt"/>
</dbReference>
<feature type="transmembrane region" description="Helical" evidence="1">
    <location>
        <begin position="57"/>
        <end position="82"/>
    </location>
</feature>
<evidence type="ECO:0000256" key="1">
    <source>
        <dbReference type="SAM" id="Phobius"/>
    </source>
</evidence>
<dbReference type="Pfam" id="PF10321">
    <property type="entry name" value="7TM_GPCR_Srt"/>
    <property type="match status" value="1"/>
</dbReference>
<keyword evidence="3" id="KW-1185">Reference proteome</keyword>
<sequence length="119" mass="13518">MLSVPYSILCVYMWIRREDIKRFDDVQKKLLLQVLCVCFPTLFAAIVYAFVEFVAVPHSLVIVVNIFWQLSHGLHGLVYLAFNSNVRREVRALFIKPRTSSVVASTSPAVRGSTSKTDI</sequence>
<keyword evidence="1" id="KW-0472">Membrane</keyword>
<evidence type="ECO:0000313" key="3">
    <source>
        <dbReference type="Proteomes" id="UP000053660"/>
    </source>
</evidence>
<feature type="transmembrane region" description="Helical" evidence="1">
    <location>
        <begin position="30"/>
        <end position="51"/>
    </location>
</feature>
<reference evidence="2 3" key="1">
    <citation type="submission" date="2014-03" db="EMBL/GenBank/DDBJ databases">
        <title>Draft genome of the hookworm Oesophagostomum dentatum.</title>
        <authorList>
            <person name="Mitreva M."/>
        </authorList>
    </citation>
    <scope>NUCLEOTIDE SEQUENCE [LARGE SCALE GENOMIC DNA]</scope>
    <source>
        <strain evidence="2 3">OD-Hann</strain>
    </source>
</reference>
<dbReference type="SUPFAM" id="SSF81321">
    <property type="entry name" value="Family A G protein-coupled receptor-like"/>
    <property type="match status" value="1"/>
</dbReference>
<dbReference type="PANTHER" id="PTHR23021:SF11">
    <property type="entry name" value="SERPENTINE RECEPTOR, CLASS T"/>
    <property type="match status" value="1"/>
</dbReference>
<dbReference type="EMBL" id="KN571667">
    <property type="protein sequence ID" value="KHJ83814.1"/>
    <property type="molecule type" value="Genomic_DNA"/>
</dbReference>
<dbReference type="AlphaFoldDB" id="A0A0B1SFV6"/>
<dbReference type="OrthoDB" id="5873245at2759"/>
<dbReference type="PANTHER" id="PTHR23021">
    <property type="entry name" value="SERPENTINE RECEPTOR, CLASS T"/>
    <property type="match status" value="1"/>
</dbReference>
<evidence type="ECO:0000313" key="2">
    <source>
        <dbReference type="EMBL" id="KHJ83814.1"/>
    </source>
</evidence>
<proteinExistence type="predicted"/>
<keyword evidence="1" id="KW-1133">Transmembrane helix</keyword>
<protein>
    <submittedName>
        <fullName evidence="2">Uncharacterized protein</fullName>
    </submittedName>
</protein>
<keyword evidence="1" id="KW-0812">Transmembrane</keyword>
<accession>A0A0B1SFV6</accession>